<accession>A0A4Q7YYF2</accession>
<evidence type="ECO:0000313" key="4">
    <source>
        <dbReference type="Proteomes" id="UP000292958"/>
    </source>
</evidence>
<comment type="caution">
    <text evidence="2">Once thought to be involved in copper homeostasis, experiments in E.coli have shown this is not the case.</text>
</comment>
<reference evidence="3 4" key="1">
    <citation type="submission" date="2019-02" db="EMBL/GenBank/DDBJ databases">
        <title>Genomic Encyclopedia of Archaeal and Bacterial Type Strains, Phase II (KMG-II): from individual species to whole genera.</title>
        <authorList>
            <person name="Goeker M."/>
        </authorList>
    </citation>
    <scope>NUCLEOTIDE SEQUENCE [LARGE SCALE GENOMIC DNA]</scope>
    <source>
        <strain evidence="3 4">DSM 18101</strain>
    </source>
</reference>
<proteinExistence type="inferred from homology"/>
<dbReference type="SUPFAM" id="SSF110395">
    <property type="entry name" value="CutC-like"/>
    <property type="match status" value="1"/>
</dbReference>
<gene>
    <name evidence="2" type="primary">cutC</name>
    <name evidence="3" type="ORF">BDD14_4506</name>
</gene>
<dbReference type="PANTHER" id="PTHR12598:SF0">
    <property type="entry name" value="COPPER HOMEOSTASIS PROTEIN CUTC HOMOLOG"/>
    <property type="match status" value="1"/>
</dbReference>
<keyword evidence="2" id="KW-0963">Cytoplasm</keyword>
<dbReference type="HAMAP" id="MF_00795">
    <property type="entry name" value="CutC"/>
    <property type="match status" value="1"/>
</dbReference>
<comment type="caution">
    <text evidence="3">The sequence shown here is derived from an EMBL/GenBank/DDBJ whole genome shotgun (WGS) entry which is preliminary data.</text>
</comment>
<dbReference type="InterPro" id="IPR005627">
    <property type="entry name" value="CutC-like"/>
</dbReference>
<dbReference type="GO" id="GO:0005507">
    <property type="term" value="F:copper ion binding"/>
    <property type="evidence" value="ECO:0007669"/>
    <property type="project" value="TreeGrafter"/>
</dbReference>
<dbReference type="AlphaFoldDB" id="A0A4Q7YYF2"/>
<organism evidence="3 4">
    <name type="scientific">Edaphobacter modestus</name>
    <dbReference type="NCBI Taxonomy" id="388466"/>
    <lineage>
        <taxon>Bacteria</taxon>
        <taxon>Pseudomonadati</taxon>
        <taxon>Acidobacteriota</taxon>
        <taxon>Terriglobia</taxon>
        <taxon>Terriglobales</taxon>
        <taxon>Acidobacteriaceae</taxon>
        <taxon>Edaphobacter</taxon>
    </lineage>
</organism>
<dbReference type="Gene3D" id="3.20.20.380">
    <property type="entry name" value="Copper homeostasis (CutC) domain"/>
    <property type="match status" value="1"/>
</dbReference>
<evidence type="ECO:0000313" key="3">
    <source>
        <dbReference type="EMBL" id="RZU42907.1"/>
    </source>
</evidence>
<dbReference type="Proteomes" id="UP000292958">
    <property type="component" value="Unassembled WGS sequence"/>
</dbReference>
<protein>
    <recommendedName>
        <fullName evidence="2">PF03932 family protein CutC</fullName>
    </recommendedName>
</protein>
<dbReference type="OrthoDB" id="9815677at2"/>
<dbReference type="GO" id="GO:0005737">
    <property type="term" value="C:cytoplasm"/>
    <property type="evidence" value="ECO:0007669"/>
    <property type="project" value="UniProtKB-SubCell"/>
</dbReference>
<name>A0A4Q7YYF2_9BACT</name>
<evidence type="ECO:0000256" key="1">
    <source>
        <dbReference type="ARBA" id="ARBA00007768"/>
    </source>
</evidence>
<comment type="subcellular location">
    <subcellularLocation>
        <location evidence="2">Cytoplasm</location>
    </subcellularLocation>
</comment>
<dbReference type="RefSeq" id="WP_130421066.1">
    <property type="nucleotide sequence ID" value="NZ_SHKW01000001.1"/>
</dbReference>
<dbReference type="InterPro" id="IPR036822">
    <property type="entry name" value="CutC-like_dom_sf"/>
</dbReference>
<sequence length="245" mass="26194">MRPAFTFELCAETLQACLAAGEGGADRIELCSALSEDGLTPSHGLIHAAVQRSGLPVHVLLRPRAGNFFYSDEEFELMRDDLLHARALGASGFALGVLRADATIDIERTRTLVELASPLEVTFHRAFDLVPSLYEALDDVIATGCHRILTSGGERDVVVGAANLATLVDLAKNRIAIVAGGGLRVENAALVARTSRATHFHGSVRRSTNRASVLERGGILTPSTTGQFSVDPAEIRAMIQDLRVL</sequence>
<dbReference type="PANTHER" id="PTHR12598">
    <property type="entry name" value="COPPER HOMEOSTASIS PROTEIN CUTC"/>
    <property type="match status" value="1"/>
</dbReference>
<comment type="similarity">
    <text evidence="1 2">Belongs to the CutC family.</text>
</comment>
<keyword evidence="4" id="KW-1185">Reference proteome</keyword>
<dbReference type="Pfam" id="PF03932">
    <property type="entry name" value="CutC"/>
    <property type="match status" value="1"/>
</dbReference>
<dbReference type="EMBL" id="SHKW01000001">
    <property type="protein sequence ID" value="RZU42907.1"/>
    <property type="molecule type" value="Genomic_DNA"/>
</dbReference>
<evidence type="ECO:0000256" key="2">
    <source>
        <dbReference type="HAMAP-Rule" id="MF_00795"/>
    </source>
</evidence>